<dbReference type="CDD" id="cd07377">
    <property type="entry name" value="WHTH_GntR"/>
    <property type="match status" value="1"/>
</dbReference>
<evidence type="ECO:0000256" key="1">
    <source>
        <dbReference type="ARBA" id="ARBA00023015"/>
    </source>
</evidence>
<dbReference type="Pfam" id="PF07729">
    <property type="entry name" value="FCD"/>
    <property type="match status" value="1"/>
</dbReference>
<evidence type="ECO:0000259" key="4">
    <source>
        <dbReference type="PROSITE" id="PS50949"/>
    </source>
</evidence>
<dbReference type="GO" id="GO:0003677">
    <property type="term" value="F:DNA binding"/>
    <property type="evidence" value="ECO:0007669"/>
    <property type="project" value="UniProtKB-KW"/>
</dbReference>
<dbReference type="GO" id="GO:0003700">
    <property type="term" value="F:DNA-binding transcription factor activity"/>
    <property type="evidence" value="ECO:0007669"/>
    <property type="project" value="InterPro"/>
</dbReference>
<keyword evidence="3" id="KW-0804">Transcription</keyword>
<feature type="domain" description="HTH gntR-type" evidence="4">
    <location>
        <begin position="28"/>
        <end position="95"/>
    </location>
</feature>
<dbReference type="InterPro" id="IPR011711">
    <property type="entry name" value="GntR_C"/>
</dbReference>
<evidence type="ECO:0000256" key="3">
    <source>
        <dbReference type="ARBA" id="ARBA00023163"/>
    </source>
</evidence>
<proteinExistence type="predicted"/>
<name>A0A7L5C1K8_9RHOB</name>
<dbReference type="Proteomes" id="UP000503336">
    <property type="component" value="Chromosome"/>
</dbReference>
<evidence type="ECO:0000313" key="6">
    <source>
        <dbReference type="Proteomes" id="UP000503336"/>
    </source>
</evidence>
<evidence type="ECO:0000313" key="5">
    <source>
        <dbReference type="EMBL" id="QIE57018.1"/>
    </source>
</evidence>
<dbReference type="KEGG" id="hdh:G5B40_17185"/>
<protein>
    <submittedName>
        <fullName evidence="5">GntR family transcriptional regulator</fullName>
    </submittedName>
</protein>
<dbReference type="PROSITE" id="PS50949">
    <property type="entry name" value="HTH_GNTR"/>
    <property type="match status" value="1"/>
</dbReference>
<dbReference type="PANTHER" id="PTHR43537">
    <property type="entry name" value="TRANSCRIPTIONAL REGULATOR, GNTR FAMILY"/>
    <property type="match status" value="1"/>
</dbReference>
<dbReference type="InterPro" id="IPR036390">
    <property type="entry name" value="WH_DNA-bd_sf"/>
</dbReference>
<keyword evidence="2" id="KW-0238">DNA-binding</keyword>
<sequence>MKIAEADSNSGKPGKAPPVFDATIAPDRPAAAQMVAILHEAILRGDLAPGLRLSEQEIAAAMRLSRQPVREAFIRLAGDGLLEIRPQRGTFVTRISVREVIASRFVREAVEADLVRRAAEAADPALAADLDELLQLQKGAMDADPSRFMHLDESFHRRLAEAAGRAQVWNYIQMLKSQMDRVRFLVAADMPREALLAQHRRIIEAVVARDAEGAEQAMREHLRQISLDLPKMIAAHPHFFEHGEELEIG</sequence>
<dbReference type="PANTHER" id="PTHR43537:SF6">
    <property type="entry name" value="HTH-TYPE TRANSCRIPTIONAL REPRESSOR RSPR"/>
    <property type="match status" value="1"/>
</dbReference>
<dbReference type="Gene3D" id="1.10.10.10">
    <property type="entry name" value="Winged helix-like DNA-binding domain superfamily/Winged helix DNA-binding domain"/>
    <property type="match status" value="1"/>
</dbReference>
<dbReference type="AlphaFoldDB" id="A0A7L5C1K8"/>
<dbReference type="InterPro" id="IPR036388">
    <property type="entry name" value="WH-like_DNA-bd_sf"/>
</dbReference>
<evidence type="ECO:0000256" key="2">
    <source>
        <dbReference type="ARBA" id="ARBA00023125"/>
    </source>
</evidence>
<dbReference type="SUPFAM" id="SSF48008">
    <property type="entry name" value="GntR ligand-binding domain-like"/>
    <property type="match status" value="1"/>
</dbReference>
<keyword evidence="1" id="KW-0805">Transcription regulation</keyword>
<dbReference type="Pfam" id="PF00392">
    <property type="entry name" value="GntR"/>
    <property type="match status" value="1"/>
</dbReference>
<dbReference type="InterPro" id="IPR000524">
    <property type="entry name" value="Tscrpt_reg_HTH_GntR"/>
</dbReference>
<keyword evidence="6" id="KW-1185">Reference proteome</keyword>
<dbReference type="SUPFAM" id="SSF46785">
    <property type="entry name" value="Winged helix' DNA-binding domain"/>
    <property type="match status" value="1"/>
</dbReference>
<reference evidence="5 6" key="1">
    <citation type="submission" date="2020-02" db="EMBL/GenBank/DDBJ databases">
        <title>complete genome sequence of Rhodobacteraceae bacterium.</title>
        <authorList>
            <person name="Park J."/>
            <person name="Kim Y.-S."/>
            <person name="Kim K.-H."/>
        </authorList>
    </citation>
    <scope>NUCLEOTIDE SEQUENCE [LARGE SCALE GENOMIC DNA]</scope>
    <source>
        <strain evidence="5 6">RR4-56</strain>
    </source>
</reference>
<dbReference type="InterPro" id="IPR008920">
    <property type="entry name" value="TF_FadR/GntR_C"/>
</dbReference>
<accession>A0A7L5C1K8</accession>
<gene>
    <name evidence="5" type="ORF">G5B40_17185</name>
</gene>
<dbReference type="Gene3D" id="1.20.120.530">
    <property type="entry name" value="GntR ligand-binding domain-like"/>
    <property type="match status" value="1"/>
</dbReference>
<dbReference type="SMART" id="SM00895">
    <property type="entry name" value="FCD"/>
    <property type="match status" value="1"/>
</dbReference>
<organism evidence="5 6">
    <name type="scientific">Pikeienuella piscinae</name>
    <dbReference type="NCBI Taxonomy" id="2748098"/>
    <lineage>
        <taxon>Bacteria</taxon>
        <taxon>Pseudomonadati</taxon>
        <taxon>Pseudomonadota</taxon>
        <taxon>Alphaproteobacteria</taxon>
        <taxon>Rhodobacterales</taxon>
        <taxon>Paracoccaceae</taxon>
        <taxon>Pikeienuella</taxon>
    </lineage>
</organism>
<dbReference type="SMART" id="SM00345">
    <property type="entry name" value="HTH_GNTR"/>
    <property type="match status" value="1"/>
</dbReference>
<dbReference type="RefSeq" id="WP_165101173.1">
    <property type="nucleotide sequence ID" value="NZ_CP049056.1"/>
</dbReference>
<dbReference type="EMBL" id="CP049056">
    <property type="protein sequence ID" value="QIE57018.1"/>
    <property type="molecule type" value="Genomic_DNA"/>
</dbReference>